<sequence>MMKIFRKRLNNRKGFTLIELIVVIAILGILAAIAVPRLGGFRDTAQTQAEATNVKVIESAVAIYHAANGSYPANVAALTQYLEADIINQYTNYVIDQNTGKVTPPAS</sequence>
<keyword evidence="2" id="KW-0488">Methylation</keyword>
<dbReference type="SUPFAM" id="SSF54523">
    <property type="entry name" value="Pili subunits"/>
    <property type="match status" value="1"/>
</dbReference>
<dbReference type="EMBL" id="JAFBEE010000002">
    <property type="protein sequence ID" value="MBM7613981.1"/>
    <property type="molecule type" value="Genomic_DNA"/>
</dbReference>
<evidence type="ECO:0000313" key="7">
    <source>
        <dbReference type="Proteomes" id="UP001314796"/>
    </source>
</evidence>
<keyword evidence="7" id="KW-1185">Reference proteome</keyword>
<proteinExistence type="predicted"/>
<evidence type="ECO:0000313" key="6">
    <source>
        <dbReference type="EMBL" id="MBM7613981.1"/>
    </source>
</evidence>
<gene>
    <name evidence="6" type="ORF">JOC73_000490</name>
</gene>
<dbReference type="PANTHER" id="PTHR30093">
    <property type="entry name" value="GENERAL SECRETION PATHWAY PROTEIN G"/>
    <property type="match status" value="1"/>
</dbReference>
<keyword evidence="3" id="KW-0812">Transmembrane</keyword>
<dbReference type="Gene3D" id="3.30.700.10">
    <property type="entry name" value="Glycoprotein, Type 4 Pilin"/>
    <property type="match status" value="1"/>
</dbReference>
<keyword evidence="5" id="KW-0472">Membrane</keyword>
<accession>A0ABS2NM18</accession>
<evidence type="ECO:0000256" key="1">
    <source>
        <dbReference type="ARBA" id="ARBA00004167"/>
    </source>
</evidence>
<dbReference type="PANTHER" id="PTHR30093:SF44">
    <property type="entry name" value="TYPE II SECRETION SYSTEM CORE PROTEIN G"/>
    <property type="match status" value="1"/>
</dbReference>
<dbReference type="Pfam" id="PF07963">
    <property type="entry name" value="N_methyl"/>
    <property type="match status" value="1"/>
</dbReference>
<dbReference type="PRINTS" id="PR00813">
    <property type="entry name" value="BCTERIALGSPG"/>
</dbReference>
<dbReference type="InterPro" id="IPR012902">
    <property type="entry name" value="N_methyl_site"/>
</dbReference>
<protein>
    <submittedName>
        <fullName evidence="6">Type II secretion system protein G</fullName>
    </submittedName>
</protein>
<evidence type="ECO:0000256" key="4">
    <source>
        <dbReference type="ARBA" id="ARBA00022989"/>
    </source>
</evidence>
<dbReference type="InterPro" id="IPR000983">
    <property type="entry name" value="Bac_GSPG_pilin"/>
</dbReference>
<dbReference type="Proteomes" id="UP001314796">
    <property type="component" value="Unassembled WGS sequence"/>
</dbReference>
<comment type="subcellular location">
    <subcellularLocation>
        <location evidence="1">Membrane</location>
        <topology evidence="1">Single-pass membrane protein</topology>
    </subcellularLocation>
</comment>
<name>A0ABS2NM18_9FIRM</name>
<dbReference type="NCBIfam" id="TIGR02532">
    <property type="entry name" value="IV_pilin_GFxxxE"/>
    <property type="match status" value="1"/>
</dbReference>
<evidence type="ECO:0000256" key="3">
    <source>
        <dbReference type="ARBA" id="ARBA00022692"/>
    </source>
</evidence>
<comment type="caution">
    <text evidence="6">The sequence shown here is derived from an EMBL/GenBank/DDBJ whole genome shotgun (WGS) entry which is preliminary data.</text>
</comment>
<evidence type="ECO:0000256" key="2">
    <source>
        <dbReference type="ARBA" id="ARBA00022481"/>
    </source>
</evidence>
<organism evidence="6 7">
    <name type="scientific">Alkaliphilus hydrothermalis</name>
    <dbReference type="NCBI Taxonomy" id="1482730"/>
    <lineage>
        <taxon>Bacteria</taxon>
        <taxon>Bacillati</taxon>
        <taxon>Bacillota</taxon>
        <taxon>Clostridia</taxon>
        <taxon>Peptostreptococcales</taxon>
        <taxon>Natronincolaceae</taxon>
        <taxon>Alkaliphilus</taxon>
    </lineage>
</organism>
<dbReference type="RefSeq" id="WP_279381020.1">
    <property type="nucleotide sequence ID" value="NZ_JAFBEE010000002.1"/>
</dbReference>
<reference evidence="6 7" key="1">
    <citation type="submission" date="2021-01" db="EMBL/GenBank/DDBJ databases">
        <title>Genomic Encyclopedia of Type Strains, Phase IV (KMG-IV): sequencing the most valuable type-strain genomes for metagenomic binning, comparative biology and taxonomic classification.</title>
        <authorList>
            <person name="Goeker M."/>
        </authorList>
    </citation>
    <scope>NUCLEOTIDE SEQUENCE [LARGE SCALE GENOMIC DNA]</scope>
    <source>
        <strain evidence="6 7">DSM 25890</strain>
    </source>
</reference>
<evidence type="ECO:0000256" key="5">
    <source>
        <dbReference type="ARBA" id="ARBA00023136"/>
    </source>
</evidence>
<dbReference type="InterPro" id="IPR045584">
    <property type="entry name" value="Pilin-like"/>
</dbReference>
<dbReference type="PROSITE" id="PS00409">
    <property type="entry name" value="PROKAR_NTER_METHYL"/>
    <property type="match status" value="1"/>
</dbReference>
<keyword evidence="4" id="KW-1133">Transmembrane helix</keyword>